<feature type="chain" id="PRO_5008059167" evidence="1">
    <location>
        <begin position="22"/>
        <end position="150"/>
    </location>
</feature>
<gene>
    <name evidence="2" type="ORF">CC77DRAFT_1053258</name>
</gene>
<name>A0A177DA00_ALTAL</name>
<reference evidence="2 3" key="1">
    <citation type="submission" date="2016-05" db="EMBL/GenBank/DDBJ databases">
        <title>Comparative analysis of secretome profiles of manganese(II)-oxidizing ascomycete fungi.</title>
        <authorList>
            <consortium name="DOE Joint Genome Institute"/>
            <person name="Zeiner C.A."/>
            <person name="Purvine S.O."/>
            <person name="Zink E.M."/>
            <person name="Wu S."/>
            <person name="Pasa-Tolic L."/>
            <person name="Chaput D.L."/>
            <person name="Haridas S."/>
            <person name="Grigoriev I.V."/>
            <person name="Santelli C.M."/>
            <person name="Hansel C.M."/>
        </authorList>
    </citation>
    <scope>NUCLEOTIDE SEQUENCE [LARGE SCALE GENOMIC DNA]</scope>
    <source>
        <strain evidence="2 3">SRC1lrK2f</strain>
    </source>
</reference>
<accession>A0A177DA00</accession>
<protein>
    <submittedName>
        <fullName evidence="2">Uncharacterized protein</fullName>
    </submittedName>
</protein>
<dbReference type="AlphaFoldDB" id="A0A177DA00"/>
<keyword evidence="1" id="KW-0732">Signal</keyword>
<evidence type="ECO:0000256" key="1">
    <source>
        <dbReference type="SAM" id="SignalP"/>
    </source>
</evidence>
<keyword evidence="3" id="KW-1185">Reference proteome</keyword>
<sequence>MLAPTSLQAALLTCLAATTLAVPTSLTNSDPAVADPLVKRDSWCISWYEDVGCTSPLGTQCGGEDSAPQSCTAIGFNDETTVKSIDWQPVPGSVLALYEGDQCALGSNLELFSDQDNGCQAVIYDVKYFSVLCRYFESTESRHCEVSHRQ</sequence>
<evidence type="ECO:0000313" key="3">
    <source>
        <dbReference type="Proteomes" id="UP000077248"/>
    </source>
</evidence>
<proteinExistence type="predicted"/>
<evidence type="ECO:0000313" key="2">
    <source>
        <dbReference type="EMBL" id="OAG16594.1"/>
    </source>
</evidence>
<dbReference type="GeneID" id="29113329"/>
<dbReference type="EMBL" id="KV441489">
    <property type="protein sequence ID" value="OAG16594.1"/>
    <property type="molecule type" value="Genomic_DNA"/>
</dbReference>
<dbReference type="KEGG" id="aalt:CC77DRAFT_1053258"/>
<dbReference type="RefSeq" id="XP_018382015.1">
    <property type="nucleotide sequence ID" value="XM_018527735.1"/>
</dbReference>
<feature type="signal peptide" evidence="1">
    <location>
        <begin position="1"/>
        <end position="21"/>
    </location>
</feature>
<dbReference type="VEuPathDB" id="FungiDB:CC77DRAFT_1053258"/>
<organism evidence="2 3">
    <name type="scientific">Alternaria alternata</name>
    <name type="common">Alternaria rot fungus</name>
    <name type="synonym">Torula alternata</name>
    <dbReference type="NCBI Taxonomy" id="5599"/>
    <lineage>
        <taxon>Eukaryota</taxon>
        <taxon>Fungi</taxon>
        <taxon>Dikarya</taxon>
        <taxon>Ascomycota</taxon>
        <taxon>Pezizomycotina</taxon>
        <taxon>Dothideomycetes</taxon>
        <taxon>Pleosporomycetidae</taxon>
        <taxon>Pleosporales</taxon>
        <taxon>Pleosporineae</taxon>
        <taxon>Pleosporaceae</taxon>
        <taxon>Alternaria</taxon>
        <taxon>Alternaria sect. Alternaria</taxon>
        <taxon>Alternaria alternata complex</taxon>
    </lineage>
</organism>
<dbReference type="Proteomes" id="UP000077248">
    <property type="component" value="Unassembled WGS sequence"/>
</dbReference>